<dbReference type="InterPro" id="IPR035944">
    <property type="entry name" value="YfbM-like_sf"/>
</dbReference>
<sequence length="161" mass="18428">MQAILLLVHPNDLERLILQATTPQDVLDSDLIKQYVWLGSAWDSLNKILNAENAPNQSLAYVIEAEHPLSERNIGRAVHYNTVVRVAEIHQVLQTIHVDAVKTHYQYLVTQTTQQAIDQELNLAELKLIYLQLQDFYREATRQNLAIMSVIVDAIHPQKLI</sequence>
<protein>
    <submittedName>
        <fullName evidence="1">DUF1877 family protein</fullName>
    </submittedName>
</protein>
<dbReference type="Proteomes" id="UP000267166">
    <property type="component" value="Unassembled WGS sequence"/>
</dbReference>
<dbReference type="EMBL" id="RCHE01000003">
    <property type="protein sequence ID" value="RLL49607.1"/>
    <property type="molecule type" value="Genomic_DNA"/>
</dbReference>
<gene>
    <name evidence="1" type="ORF">D7V64_07535</name>
    <name evidence="3" type="ORF">D9K79_02135</name>
    <name evidence="2" type="ORF">D9K80_04400</name>
</gene>
<dbReference type="AlphaFoldDB" id="A0A3A8GD52"/>
<organism evidence="1 6">
    <name type="scientific">Acinetobacter cumulans</name>
    <dbReference type="NCBI Taxonomy" id="2136182"/>
    <lineage>
        <taxon>Bacteria</taxon>
        <taxon>Pseudomonadati</taxon>
        <taxon>Pseudomonadota</taxon>
        <taxon>Gammaproteobacteria</taxon>
        <taxon>Moraxellales</taxon>
        <taxon>Moraxellaceae</taxon>
        <taxon>Acinetobacter</taxon>
    </lineage>
</organism>
<reference evidence="1 6" key="2">
    <citation type="submission" date="2018-09" db="EMBL/GenBank/DDBJ databases">
        <title>The draft genome of Acinetobacter spp. strains.</title>
        <authorList>
            <person name="Qin J."/>
            <person name="Feng Y."/>
            <person name="Zong Z."/>
        </authorList>
    </citation>
    <scope>NUCLEOTIDE SEQUENCE [LARGE SCALE GENOMIC DNA]</scope>
    <source>
        <strain evidence="1 6">WCHAc060002</strain>
    </source>
</reference>
<comment type="caution">
    <text evidence="1">The sequence shown here is derived from an EMBL/GenBank/DDBJ whole genome shotgun (WGS) entry which is preliminary data.</text>
</comment>
<dbReference type="Gene3D" id="3.40.1760.10">
    <property type="entry name" value="YfbM-like super family"/>
    <property type="match status" value="1"/>
</dbReference>
<name>A0A3A8GD52_9GAMM</name>
<accession>A0A3A8GD52</accession>
<evidence type="ECO:0000313" key="6">
    <source>
        <dbReference type="Proteomes" id="UP000281084"/>
    </source>
</evidence>
<dbReference type="Proteomes" id="UP000273105">
    <property type="component" value="Unassembled WGS sequence"/>
</dbReference>
<reference evidence="4 5" key="1">
    <citation type="submission" date="2018-09" db="EMBL/GenBank/DDBJ databases">
        <title>The draft genome of Acinetobacter sp. strains.</title>
        <authorList>
            <person name="Qin J."/>
            <person name="Feng Y."/>
            <person name="Zong Z."/>
        </authorList>
    </citation>
    <scope>NUCLEOTIDE SEQUENCE [LARGE SCALE GENOMIC DNA]</scope>
    <source>
        <strain evidence="3 5">WCHAc060001</strain>
        <strain evidence="2 4">WCHAc060003</strain>
    </source>
</reference>
<proteinExistence type="predicted"/>
<evidence type="ECO:0000313" key="2">
    <source>
        <dbReference type="EMBL" id="RLL36994.1"/>
    </source>
</evidence>
<dbReference type="Pfam" id="PF08974">
    <property type="entry name" value="DUF1877"/>
    <property type="match status" value="1"/>
</dbReference>
<dbReference type="EMBL" id="RCHD01000007">
    <property type="protein sequence ID" value="RLL36994.1"/>
    <property type="molecule type" value="Genomic_DNA"/>
</dbReference>
<dbReference type="InterPro" id="IPR015068">
    <property type="entry name" value="DUF1877"/>
</dbReference>
<dbReference type="RefSeq" id="WP_106984174.1">
    <property type="nucleotide sequence ID" value="NZ_CP035934.2"/>
</dbReference>
<keyword evidence="5" id="KW-1185">Reference proteome</keyword>
<accession>A0A498DAF9</accession>
<evidence type="ECO:0000313" key="1">
    <source>
        <dbReference type="EMBL" id="RKG53290.1"/>
    </source>
</evidence>
<dbReference type="SUPFAM" id="SSF111069">
    <property type="entry name" value="Hypothetical protein yfbM"/>
    <property type="match status" value="1"/>
</dbReference>
<evidence type="ECO:0000313" key="5">
    <source>
        <dbReference type="Proteomes" id="UP000273105"/>
    </source>
</evidence>
<dbReference type="Proteomes" id="UP000281084">
    <property type="component" value="Unassembled WGS sequence"/>
</dbReference>
<evidence type="ECO:0000313" key="4">
    <source>
        <dbReference type="Proteomes" id="UP000267166"/>
    </source>
</evidence>
<evidence type="ECO:0000313" key="3">
    <source>
        <dbReference type="EMBL" id="RLL49607.1"/>
    </source>
</evidence>
<dbReference type="EMBL" id="RAXZ01000007">
    <property type="protein sequence ID" value="RKG53290.1"/>
    <property type="molecule type" value="Genomic_DNA"/>
</dbReference>